<sequence length="153" mass="17235">MAQVEQFLKEISQYRSATLDTNAVIYFLDGTAGFIDLLEPLFELVEQGQMKLNLSVITEAELLVKPYRENNKEVIKAVQFLAEDFPNIEVIPVTRRIAREAARIRSTLGLKLPDAIIIFTALESSSEVLIGNDQELLQKPVSQLPSVILSRYL</sequence>
<evidence type="ECO:0000313" key="2">
    <source>
        <dbReference type="EMBL" id="BAF60741.1"/>
    </source>
</evidence>
<dbReference type="STRING" id="370438.PTH_2560"/>
<name>A5CZ31_PELTS</name>
<dbReference type="EMBL" id="AP009389">
    <property type="protein sequence ID" value="BAF60741.1"/>
    <property type="molecule type" value="Genomic_DNA"/>
</dbReference>
<dbReference type="AlphaFoldDB" id="A5CZ31"/>
<gene>
    <name evidence="2" type="ordered locus">PTH_2560</name>
</gene>
<evidence type="ECO:0000313" key="3">
    <source>
        <dbReference type="Proteomes" id="UP000006556"/>
    </source>
</evidence>
<proteinExistence type="predicted"/>
<dbReference type="InterPro" id="IPR002716">
    <property type="entry name" value="PIN_dom"/>
</dbReference>
<keyword evidence="3" id="KW-1185">Reference proteome</keyword>
<dbReference type="SUPFAM" id="SSF88723">
    <property type="entry name" value="PIN domain-like"/>
    <property type="match status" value="1"/>
</dbReference>
<dbReference type="Gene3D" id="3.40.50.1010">
    <property type="entry name" value="5'-nuclease"/>
    <property type="match status" value="1"/>
</dbReference>
<feature type="domain" description="PIN" evidence="1">
    <location>
        <begin position="19"/>
        <end position="136"/>
    </location>
</feature>
<dbReference type="eggNOG" id="COG1848">
    <property type="taxonomic scope" value="Bacteria"/>
</dbReference>
<dbReference type="Proteomes" id="UP000006556">
    <property type="component" value="Chromosome"/>
</dbReference>
<organism evidence="2 3">
    <name type="scientific">Pelotomaculum thermopropionicum (strain DSM 13744 / JCM 10971 / SI)</name>
    <dbReference type="NCBI Taxonomy" id="370438"/>
    <lineage>
        <taxon>Bacteria</taxon>
        <taxon>Bacillati</taxon>
        <taxon>Bacillota</taxon>
        <taxon>Clostridia</taxon>
        <taxon>Eubacteriales</taxon>
        <taxon>Desulfotomaculaceae</taxon>
        <taxon>Pelotomaculum</taxon>
    </lineage>
</organism>
<reference evidence="3" key="1">
    <citation type="journal article" date="2008" name="Genome Res.">
        <title>The genome of Pelotomaculum thermopropionicum reveals niche-associated evolution in anaerobic microbiota.</title>
        <authorList>
            <person name="Kosaka T."/>
            <person name="Kato S."/>
            <person name="Shimoyama T."/>
            <person name="Ishii S."/>
            <person name="Abe T."/>
            <person name="Watanabe K."/>
        </authorList>
    </citation>
    <scope>NUCLEOTIDE SEQUENCE [LARGE SCALE GENOMIC DNA]</scope>
    <source>
        <strain evidence="3">DSM 13744 / JCM 10971 / SI</strain>
    </source>
</reference>
<evidence type="ECO:0000259" key="1">
    <source>
        <dbReference type="Pfam" id="PF01850"/>
    </source>
</evidence>
<dbReference type="Pfam" id="PF01850">
    <property type="entry name" value="PIN"/>
    <property type="match status" value="1"/>
</dbReference>
<protein>
    <submittedName>
        <fullName evidence="2">Predicted nucleic acid-binding protein</fullName>
    </submittedName>
</protein>
<accession>A5CZ31</accession>
<dbReference type="InterPro" id="IPR029060">
    <property type="entry name" value="PIN-like_dom_sf"/>
</dbReference>
<dbReference type="KEGG" id="pth:PTH_2560"/>
<dbReference type="HOGENOM" id="CLU_125353_0_0_9"/>